<dbReference type="EMBL" id="JACCBU010000001">
    <property type="protein sequence ID" value="NYE70680.1"/>
    <property type="molecule type" value="Genomic_DNA"/>
</dbReference>
<comment type="caution">
    <text evidence="1">The sequence shown here is derived from an EMBL/GenBank/DDBJ whole genome shotgun (WGS) entry which is preliminary data.</text>
</comment>
<name>A0A7Y9LBI4_9ACTN</name>
<dbReference type="SUPFAM" id="SSF56112">
    <property type="entry name" value="Protein kinase-like (PK-like)"/>
    <property type="match status" value="1"/>
</dbReference>
<proteinExistence type="predicted"/>
<evidence type="ECO:0000313" key="1">
    <source>
        <dbReference type="EMBL" id="NYE70680.1"/>
    </source>
</evidence>
<reference evidence="1 2" key="1">
    <citation type="submission" date="2020-07" db="EMBL/GenBank/DDBJ databases">
        <title>Sequencing the genomes of 1000 actinobacteria strains.</title>
        <authorList>
            <person name="Klenk H.-P."/>
        </authorList>
    </citation>
    <scope>NUCLEOTIDE SEQUENCE [LARGE SCALE GENOMIC DNA]</scope>
    <source>
        <strain evidence="1 2">DSM 22083</strain>
    </source>
</reference>
<dbReference type="Proteomes" id="UP000569914">
    <property type="component" value="Unassembled WGS sequence"/>
</dbReference>
<protein>
    <recommendedName>
        <fullName evidence="3">Aminoglycoside phosphotransferase domain-containing protein</fullName>
    </recommendedName>
</protein>
<accession>A0A7Y9LBI4</accession>
<evidence type="ECO:0008006" key="3">
    <source>
        <dbReference type="Google" id="ProtNLM"/>
    </source>
</evidence>
<evidence type="ECO:0000313" key="2">
    <source>
        <dbReference type="Proteomes" id="UP000569914"/>
    </source>
</evidence>
<gene>
    <name evidence="1" type="ORF">BKA15_002009</name>
</gene>
<dbReference type="RefSeq" id="WP_179750316.1">
    <property type="nucleotide sequence ID" value="NZ_JACCBU010000001.1"/>
</dbReference>
<organism evidence="1 2">
    <name type="scientific">Microlunatus parietis</name>
    <dbReference type="NCBI Taxonomy" id="682979"/>
    <lineage>
        <taxon>Bacteria</taxon>
        <taxon>Bacillati</taxon>
        <taxon>Actinomycetota</taxon>
        <taxon>Actinomycetes</taxon>
        <taxon>Propionibacteriales</taxon>
        <taxon>Propionibacteriaceae</taxon>
        <taxon>Microlunatus</taxon>
    </lineage>
</organism>
<keyword evidence="2" id="KW-1185">Reference proteome</keyword>
<dbReference type="AlphaFoldDB" id="A0A7Y9LBI4"/>
<sequence>MNDPDGSVIIAALRDDPVIGCLVGELRAEPPGQGRIFRTRLRSSGTPCILKLADELEAAWMPAISARATDIVAEVLAHGVLSEPERPWLLLADLPHRARSDNDDIARDVMRAAARFQQEAIDVDLPTYPIDVDFMITYAQQAIDAGCPGPAADVLPRIGADDAWLRSLGGHLKGHGDVHFWNAVAAARDGPWRLIDPIPRTAHWAWDAAYAQLTSGVAETPDLIMLLAEERRRLGLPIPGAQQFDRLRTILLGWSSLLWWAILPARREEAWWRGEVERNVAAHEAL</sequence>
<dbReference type="InterPro" id="IPR011009">
    <property type="entry name" value="Kinase-like_dom_sf"/>
</dbReference>